<dbReference type="PANTHER" id="PTHR16219:SF1">
    <property type="entry name" value="HAUS AUGMIN-LIKE COMPLEX SUBUNIT 4"/>
    <property type="match status" value="1"/>
</dbReference>
<keyword evidence="2" id="KW-1185">Reference proteome</keyword>
<dbReference type="GO" id="GO:0051225">
    <property type="term" value="P:spindle assembly"/>
    <property type="evidence" value="ECO:0007669"/>
    <property type="project" value="InterPro"/>
</dbReference>
<gene>
    <name evidence="1" type="ORF">DFQ27_008511</name>
</gene>
<name>A0A9P6PS57_9FUNG</name>
<dbReference type="AlphaFoldDB" id="A0A9P6PS57"/>
<dbReference type="InterPro" id="IPR029327">
    <property type="entry name" value="HAUS4"/>
</dbReference>
<protein>
    <recommendedName>
        <fullName evidence="3">HAUS augmin-like complex subunit 4</fullName>
    </recommendedName>
</protein>
<proteinExistence type="predicted"/>
<comment type="caution">
    <text evidence="1">The sequence shown here is derived from an EMBL/GenBank/DDBJ whole genome shotgun (WGS) entry which is preliminary data.</text>
</comment>
<evidence type="ECO:0008006" key="3">
    <source>
        <dbReference type="Google" id="ProtNLM"/>
    </source>
</evidence>
<dbReference type="Proteomes" id="UP000807716">
    <property type="component" value="Unassembled WGS sequence"/>
</dbReference>
<evidence type="ECO:0000313" key="2">
    <source>
        <dbReference type="Proteomes" id="UP000807716"/>
    </source>
</evidence>
<sequence>MDTKRDFLEASALGETLERLRFAPNTSLTPLQQQIRDITDNILTQVEVSELMSSTEGNEVSFIGEGHIQKQLESLEKLRTPLIATVEDALQTRAGEIALVHSTISSSPDPLSKPLPNIVRDMETQLEFLELRRTMAIVDKIHHNQTLTSLFSTLYKTVDTLWEMIQLFKIKHQLEKDQALQHYFDAVVHSTLLKLQVLEGHLAEDIYDPKTTESLMNARHLLSQRHDLLQRELAEKDVLLHKYQSVGKDFGQIVAAYEEVKKHIEIVQEDIQHLQQT</sequence>
<dbReference type="OrthoDB" id="66964at2759"/>
<accession>A0A9P6PS57</accession>
<organism evidence="1 2">
    <name type="scientific">Actinomortierella ambigua</name>
    <dbReference type="NCBI Taxonomy" id="1343610"/>
    <lineage>
        <taxon>Eukaryota</taxon>
        <taxon>Fungi</taxon>
        <taxon>Fungi incertae sedis</taxon>
        <taxon>Mucoromycota</taxon>
        <taxon>Mortierellomycotina</taxon>
        <taxon>Mortierellomycetes</taxon>
        <taxon>Mortierellales</taxon>
        <taxon>Mortierellaceae</taxon>
        <taxon>Actinomortierella</taxon>
    </lineage>
</organism>
<dbReference type="GO" id="GO:0051011">
    <property type="term" value="F:microtubule minus-end binding"/>
    <property type="evidence" value="ECO:0007669"/>
    <property type="project" value="TreeGrafter"/>
</dbReference>
<dbReference type="GO" id="GO:0070652">
    <property type="term" value="C:HAUS complex"/>
    <property type="evidence" value="ECO:0007669"/>
    <property type="project" value="InterPro"/>
</dbReference>
<reference evidence="1" key="1">
    <citation type="journal article" date="2020" name="Fungal Divers.">
        <title>Resolving the Mortierellaceae phylogeny through synthesis of multi-gene phylogenetics and phylogenomics.</title>
        <authorList>
            <person name="Vandepol N."/>
            <person name="Liber J."/>
            <person name="Desiro A."/>
            <person name="Na H."/>
            <person name="Kennedy M."/>
            <person name="Barry K."/>
            <person name="Grigoriev I.V."/>
            <person name="Miller A.N."/>
            <person name="O'Donnell K."/>
            <person name="Stajich J.E."/>
            <person name="Bonito G."/>
        </authorList>
    </citation>
    <scope>NUCLEOTIDE SEQUENCE</scope>
    <source>
        <strain evidence="1">BC1065</strain>
    </source>
</reference>
<dbReference type="EMBL" id="JAAAJB010000718">
    <property type="protein sequence ID" value="KAG0251801.1"/>
    <property type="molecule type" value="Genomic_DNA"/>
</dbReference>
<dbReference type="PANTHER" id="PTHR16219">
    <property type="entry name" value="AUGMIN SUBUNIT 4 FAMILY MEMBER"/>
    <property type="match status" value="1"/>
</dbReference>
<evidence type="ECO:0000313" key="1">
    <source>
        <dbReference type="EMBL" id="KAG0251801.1"/>
    </source>
</evidence>
<dbReference type="Pfam" id="PF14735">
    <property type="entry name" value="HAUS4"/>
    <property type="match status" value="1"/>
</dbReference>